<feature type="transmembrane region" description="Helical" evidence="10">
    <location>
        <begin position="359"/>
        <end position="376"/>
    </location>
</feature>
<dbReference type="PANTHER" id="PTHR13285">
    <property type="entry name" value="ACYLTRANSFERASE"/>
    <property type="match status" value="1"/>
</dbReference>
<dbReference type="Pfam" id="PF03062">
    <property type="entry name" value="MBOAT"/>
    <property type="match status" value="1"/>
</dbReference>
<sequence length="488" mass="56477">MLFNSYEFIFVFLPIVFVIYFYLTHKRLISGAKAFLVFSSLFFYSWWNVLYLPILLSSVLFNYVIANILSKKEFKKSFSKKSVLIFGIVANLSLLAYFKYADFLIDNFNLVSGSSINLLHLALPLALSFVTFQQVAFLVDSYKGFTKEYDFLNYALFVTFFPQLIAGPIVHHKEMMPQFASRWNMVKRYKNIALGLFIFSIGLFKKVVIADTFAVWATAGFDTATTLNLIEAWATSLSYTFQLYFDFSGYCDMAIGIALLFNIKLPINFNSPYKALNIQDFWRRWHITLSRFLRDYVYIPLGGNKKGSFRTYSNLLATFIIGGLWHGAGWTFVFWGFLHGLALIIHRVWTNLGFKMNTILAWFITFNFVNIAWIFFRAKEWDDAIKVLSSMFSLDNVVLPNPLATKLGYLKDFGVEFGGFIANLDNDGGKTLIPMMFFAFILVLFFKNSMEKRDSFKPNYKLAFLTAFCFIFGILSLNKVSEFLYFNF</sequence>
<keyword evidence="8 9" id="KW-0012">Acyltransferase</keyword>
<feature type="transmembrane region" description="Helical" evidence="10">
    <location>
        <begin position="82"/>
        <end position="98"/>
    </location>
</feature>
<feature type="transmembrane region" description="Helical" evidence="10">
    <location>
        <begin position="315"/>
        <end position="338"/>
    </location>
</feature>
<evidence type="ECO:0000256" key="9">
    <source>
        <dbReference type="PIRNR" id="PIRNR016636"/>
    </source>
</evidence>
<dbReference type="InterPro" id="IPR024194">
    <property type="entry name" value="Ac/AlaTfrase_AlgI/DltB"/>
</dbReference>
<keyword evidence="6 10" id="KW-1133">Transmembrane helix</keyword>
<evidence type="ECO:0000256" key="5">
    <source>
        <dbReference type="ARBA" id="ARBA00022692"/>
    </source>
</evidence>
<feature type="transmembrane region" description="Helical" evidence="10">
    <location>
        <begin position="462"/>
        <end position="480"/>
    </location>
</feature>
<protein>
    <submittedName>
        <fullName evidence="11">Membrane-bound O-acyl transferase, MBOAT family</fullName>
    </submittedName>
</protein>
<keyword evidence="7 9" id="KW-0472">Membrane</keyword>
<evidence type="ECO:0000256" key="6">
    <source>
        <dbReference type="ARBA" id="ARBA00022989"/>
    </source>
</evidence>
<dbReference type="RefSeq" id="WP_066387333.1">
    <property type="nucleotide sequence ID" value="NZ_CP036246.2"/>
</dbReference>
<comment type="subcellular location">
    <subcellularLocation>
        <location evidence="1">Cell membrane</location>
        <topology evidence="1">Multi-pass membrane protein</topology>
    </subcellularLocation>
</comment>
<reference evidence="11 12" key="2">
    <citation type="submission" date="2019-09" db="EMBL/GenBank/DDBJ databases">
        <title>Taxonomic note: a critical rebuttal of the proposed division of the genus Arcobacter into six genera, emended descriptions of Arcobacter anaerophilus and the genus Arcobacter, and an assessment of genus-level boundaries for Epsilonproteobacteria using in silico genomic comparator tools.</title>
        <authorList>
            <person name="On S.L.W."/>
            <person name="Miller W.G."/>
            <person name="Biggs P."/>
            <person name="Cornelius A."/>
            <person name="Vandamme P."/>
        </authorList>
    </citation>
    <scope>NUCLEOTIDE SEQUENCE [LARGE SCALE GENOMIC DNA]</scope>
    <source>
        <strain evidence="11 12">CCUG 56899</strain>
    </source>
</reference>
<accession>A0A5C2HBL9</accession>
<dbReference type="PANTHER" id="PTHR13285:SF23">
    <property type="entry name" value="TEICHOIC ACID D-ALANYLTRANSFERASE"/>
    <property type="match status" value="1"/>
</dbReference>
<dbReference type="KEGG" id="apoc:APORC_0701"/>
<evidence type="ECO:0000256" key="10">
    <source>
        <dbReference type="SAM" id="Phobius"/>
    </source>
</evidence>
<dbReference type="InterPro" id="IPR028362">
    <property type="entry name" value="AlgI"/>
</dbReference>
<dbReference type="GO" id="GO:0005886">
    <property type="term" value="C:plasma membrane"/>
    <property type="evidence" value="ECO:0007669"/>
    <property type="project" value="UniProtKB-SubCell"/>
</dbReference>
<gene>
    <name evidence="11" type="ORF">APORC_0701</name>
</gene>
<dbReference type="PIRSF" id="PIRSF500217">
    <property type="entry name" value="AlgI"/>
    <property type="match status" value="1"/>
</dbReference>
<keyword evidence="3 9" id="KW-1003">Cell membrane</keyword>
<evidence type="ECO:0000256" key="8">
    <source>
        <dbReference type="ARBA" id="ARBA00023315"/>
    </source>
</evidence>
<feature type="transmembrane region" description="Helical" evidence="10">
    <location>
        <begin position="151"/>
        <end position="171"/>
    </location>
</feature>
<proteinExistence type="inferred from homology"/>
<feature type="transmembrane region" description="Helical" evidence="10">
    <location>
        <begin position="432"/>
        <end position="450"/>
    </location>
</feature>
<evidence type="ECO:0000256" key="2">
    <source>
        <dbReference type="ARBA" id="ARBA00010323"/>
    </source>
</evidence>
<evidence type="ECO:0000313" key="11">
    <source>
        <dbReference type="EMBL" id="QEP40316.1"/>
    </source>
</evidence>
<evidence type="ECO:0000256" key="4">
    <source>
        <dbReference type="ARBA" id="ARBA00022679"/>
    </source>
</evidence>
<dbReference type="InterPro" id="IPR004299">
    <property type="entry name" value="MBOAT_fam"/>
</dbReference>
<evidence type="ECO:0000256" key="1">
    <source>
        <dbReference type="ARBA" id="ARBA00004651"/>
    </source>
</evidence>
<evidence type="ECO:0000256" key="7">
    <source>
        <dbReference type="ARBA" id="ARBA00023136"/>
    </source>
</evidence>
<keyword evidence="5 10" id="KW-0812">Transmembrane</keyword>
<dbReference type="InterPro" id="IPR051085">
    <property type="entry name" value="MB_O-acyltransferase"/>
</dbReference>
<reference evidence="11 12" key="1">
    <citation type="submission" date="2019-09" db="EMBL/GenBank/DDBJ databases">
        <title>Complete genome sequencing of four Arcobacter species reveals a diverse suite of mobile elements.</title>
        <authorList>
            <person name="Miller W.G."/>
            <person name="Yee E."/>
            <person name="Bono J.L."/>
        </authorList>
    </citation>
    <scope>NUCLEOTIDE SEQUENCE [LARGE SCALE GENOMIC DNA]</scope>
    <source>
        <strain evidence="11 12">CCUG 56899</strain>
    </source>
</reference>
<dbReference type="GO" id="GO:0042121">
    <property type="term" value="P:alginic acid biosynthetic process"/>
    <property type="evidence" value="ECO:0007669"/>
    <property type="project" value="InterPro"/>
</dbReference>
<dbReference type="PIRSF" id="PIRSF016636">
    <property type="entry name" value="AlgI_DltB"/>
    <property type="match status" value="1"/>
</dbReference>
<evidence type="ECO:0000256" key="3">
    <source>
        <dbReference type="ARBA" id="ARBA00022475"/>
    </source>
</evidence>
<keyword evidence="4 9" id="KW-0808">Transferase</keyword>
<organism evidence="11 12">
    <name type="scientific">Arcobacter porcinus</name>
    <dbReference type="NCBI Taxonomy" id="1935204"/>
    <lineage>
        <taxon>Bacteria</taxon>
        <taxon>Pseudomonadati</taxon>
        <taxon>Campylobacterota</taxon>
        <taxon>Epsilonproteobacteria</taxon>
        <taxon>Campylobacterales</taxon>
        <taxon>Arcobacteraceae</taxon>
        <taxon>Arcobacter</taxon>
    </lineage>
</organism>
<feature type="transmembrane region" description="Helical" evidence="10">
    <location>
        <begin position="191"/>
        <end position="208"/>
    </location>
</feature>
<comment type="similarity">
    <text evidence="2 9">Belongs to the membrane-bound acyltransferase family.</text>
</comment>
<feature type="transmembrane region" description="Helical" evidence="10">
    <location>
        <begin position="6"/>
        <end position="23"/>
    </location>
</feature>
<feature type="transmembrane region" description="Helical" evidence="10">
    <location>
        <begin position="50"/>
        <end position="70"/>
    </location>
</feature>
<dbReference type="EMBL" id="CP036246">
    <property type="protein sequence ID" value="QEP40316.1"/>
    <property type="molecule type" value="Genomic_DNA"/>
</dbReference>
<dbReference type="Proteomes" id="UP000322644">
    <property type="component" value="Chromosome"/>
</dbReference>
<name>A0A5C2HBL9_9BACT</name>
<dbReference type="GO" id="GO:0016746">
    <property type="term" value="F:acyltransferase activity"/>
    <property type="evidence" value="ECO:0007669"/>
    <property type="project" value="UniProtKB-KW"/>
</dbReference>
<dbReference type="AlphaFoldDB" id="A0A5C2HBL9"/>
<evidence type="ECO:0000313" key="12">
    <source>
        <dbReference type="Proteomes" id="UP000322644"/>
    </source>
</evidence>